<evidence type="ECO:0000256" key="7">
    <source>
        <dbReference type="ARBA" id="ARBA00023136"/>
    </source>
</evidence>
<dbReference type="GO" id="GO:0061564">
    <property type="term" value="P:axon development"/>
    <property type="evidence" value="ECO:0007669"/>
    <property type="project" value="UniProtKB-ARBA"/>
</dbReference>
<dbReference type="InterPro" id="IPR016187">
    <property type="entry name" value="CTDL_fold"/>
</dbReference>
<dbReference type="Proteomes" id="UP000887540">
    <property type="component" value="Unplaced"/>
</dbReference>
<protein>
    <recommendedName>
        <fullName evidence="2">receptor protein-tyrosine kinase</fullName>
        <ecNumber evidence="2">2.7.10.1</ecNumber>
    </recommendedName>
</protein>
<evidence type="ECO:0000259" key="14">
    <source>
        <dbReference type="PROSITE" id="PS50041"/>
    </source>
</evidence>
<keyword evidence="6 10" id="KW-0067">ATP-binding</keyword>
<keyword evidence="15" id="KW-1185">Reference proteome</keyword>
<dbReference type="SUPFAM" id="SSF56112">
    <property type="entry name" value="Protein kinase-like (PK-like)"/>
    <property type="match status" value="1"/>
</dbReference>
<evidence type="ECO:0000313" key="15">
    <source>
        <dbReference type="Proteomes" id="UP000887540"/>
    </source>
</evidence>
<dbReference type="GO" id="GO:0012505">
    <property type="term" value="C:endomembrane system"/>
    <property type="evidence" value="ECO:0007669"/>
    <property type="project" value="UniProtKB-SubCell"/>
</dbReference>
<keyword evidence="8" id="KW-0829">Tyrosine-protein kinase</keyword>
<feature type="compositionally biased region" description="Low complexity" evidence="11">
    <location>
        <begin position="467"/>
        <end position="487"/>
    </location>
</feature>
<dbReference type="InterPro" id="IPR020635">
    <property type="entry name" value="Tyr_kinase_cat_dom"/>
</dbReference>
<feature type="domain" description="Protein kinase" evidence="13">
    <location>
        <begin position="14"/>
        <end position="280"/>
    </location>
</feature>
<dbReference type="SUPFAM" id="SSF56436">
    <property type="entry name" value="C-type lectin-like"/>
    <property type="match status" value="1"/>
</dbReference>
<evidence type="ECO:0000256" key="2">
    <source>
        <dbReference type="ARBA" id="ARBA00011902"/>
    </source>
</evidence>
<dbReference type="InterPro" id="IPR001245">
    <property type="entry name" value="Ser-Thr/Tyr_kinase_cat_dom"/>
</dbReference>
<evidence type="ECO:0000256" key="10">
    <source>
        <dbReference type="PROSITE-ProRule" id="PRU10141"/>
    </source>
</evidence>
<evidence type="ECO:0000256" key="12">
    <source>
        <dbReference type="SAM" id="Phobius"/>
    </source>
</evidence>
<reference evidence="16" key="1">
    <citation type="submission" date="2022-11" db="UniProtKB">
        <authorList>
            <consortium name="WormBaseParasite"/>
        </authorList>
    </citation>
    <scope>IDENTIFICATION</scope>
</reference>
<keyword evidence="4 10" id="KW-0547">Nucleotide-binding</keyword>
<evidence type="ECO:0000313" key="16">
    <source>
        <dbReference type="WBParaSite" id="ACRNAN_scaffold4864.g15904.t1"/>
    </source>
</evidence>
<proteinExistence type="predicted"/>
<dbReference type="EC" id="2.7.10.1" evidence="2"/>
<evidence type="ECO:0000256" key="3">
    <source>
        <dbReference type="ARBA" id="ARBA00022679"/>
    </source>
</evidence>
<evidence type="ECO:0000256" key="8">
    <source>
        <dbReference type="ARBA" id="ARBA00023137"/>
    </source>
</evidence>
<dbReference type="AlphaFoldDB" id="A0A914E007"/>
<dbReference type="InterPro" id="IPR050198">
    <property type="entry name" value="Non-receptor_tyrosine_kinases"/>
</dbReference>
<dbReference type="SMART" id="SM00034">
    <property type="entry name" value="CLECT"/>
    <property type="match status" value="1"/>
</dbReference>
<organism evidence="15 16">
    <name type="scientific">Acrobeloides nanus</name>
    <dbReference type="NCBI Taxonomy" id="290746"/>
    <lineage>
        <taxon>Eukaryota</taxon>
        <taxon>Metazoa</taxon>
        <taxon>Ecdysozoa</taxon>
        <taxon>Nematoda</taxon>
        <taxon>Chromadorea</taxon>
        <taxon>Rhabditida</taxon>
        <taxon>Tylenchina</taxon>
        <taxon>Cephalobomorpha</taxon>
        <taxon>Cephaloboidea</taxon>
        <taxon>Cephalobidae</taxon>
        <taxon>Acrobeloides</taxon>
    </lineage>
</organism>
<dbReference type="PROSITE" id="PS00107">
    <property type="entry name" value="PROTEIN_KINASE_ATP"/>
    <property type="match status" value="1"/>
</dbReference>
<evidence type="ECO:0000256" key="1">
    <source>
        <dbReference type="ARBA" id="ARBA00004308"/>
    </source>
</evidence>
<dbReference type="Gene3D" id="3.10.100.10">
    <property type="entry name" value="Mannose-Binding Protein A, subunit A"/>
    <property type="match status" value="1"/>
</dbReference>
<feature type="domain" description="C-type lectin" evidence="14">
    <location>
        <begin position="506"/>
        <end position="603"/>
    </location>
</feature>
<evidence type="ECO:0000256" key="6">
    <source>
        <dbReference type="ARBA" id="ARBA00022840"/>
    </source>
</evidence>
<dbReference type="PROSITE" id="PS50041">
    <property type="entry name" value="C_TYPE_LECTIN_2"/>
    <property type="match status" value="1"/>
</dbReference>
<dbReference type="PROSITE" id="PS50011">
    <property type="entry name" value="PROTEIN_KINASE_DOM"/>
    <property type="match status" value="1"/>
</dbReference>
<dbReference type="InterPro" id="IPR016186">
    <property type="entry name" value="C-type_lectin-like/link_sf"/>
</dbReference>
<dbReference type="PANTHER" id="PTHR24418">
    <property type="entry name" value="TYROSINE-PROTEIN KINASE"/>
    <property type="match status" value="1"/>
</dbReference>
<dbReference type="InterPro" id="IPR001304">
    <property type="entry name" value="C-type_lectin-like"/>
</dbReference>
<comment type="catalytic activity">
    <reaction evidence="9">
        <text>L-tyrosyl-[protein] + ATP = O-phospho-L-tyrosyl-[protein] + ADP + H(+)</text>
        <dbReference type="Rhea" id="RHEA:10596"/>
        <dbReference type="Rhea" id="RHEA-COMP:10136"/>
        <dbReference type="Rhea" id="RHEA-COMP:20101"/>
        <dbReference type="ChEBI" id="CHEBI:15378"/>
        <dbReference type="ChEBI" id="CHEBI:30616"/>
        <dbReference type="ChEBI" id="CHEBI:46858"/>
        <dbReference type="ChEBI" id="CHEBI:61978"/>
        <dbReference type="ChEBI" id="CHEBI:456216"/>
        <dbReference type="EC" id="2.7.10.1"/>
    </reaction>
</comment>
<dbReference type="Pfam" id="PF07714">
    <property type="entry name" value="PK_Tyr_Ser-Thr"/>
    <property type="match status" value="1"/>
</dbReference>
<dbReference type="PROSITE" id="PS00109">
    <property type="entry name" value="PROTEIN_KINASE_TYR"/>
    <property type="match status" value="1"/>
</dbReference>
<dbReference type="SMART" id="SM00219">
    <property type="entry name" value="TyrKc"/>
    <property type="match status" value="1"/>
</dbReference>
<feature type="region of interest" description="Disordered" evidence="11">
    <location>
        <begin position="467"/>
        <end position="496"/>
    </location>
</feature>
<evidence type="ECO:0000256" key="5">
    <source>
        <dbReference type="ARBA" id="ARBA00022777"/>
    </source>
</evidence>
<keyword evidence="7 12" id="KW-0472">Membrane</keyword>
<dbReference type="Pfam" id="PF00059">
    <property type="entry name" value="Lectin_C"/>
    <property type="match status" value="1"/>
</dbReference>
<name>A0A914E007_9BILA</name>
<keyword evidence="5" id="KW-0418">Kinase</keyword>
<evidence type="ECO:0000256" key="9">
    <source>
        <dbReference type="ARBA" id="ARBA00051243"/>
    </source>
</evidence>
<feature type="transmembrane region" description="Helical" evidence="12">
    <location>
        <begin position="439"/>
        <end position="463"/>
    </location>
</feature>
<evidence type="ECO:0000259" key="13">
    <source>
        <dbReference type="PROSITE" id="PS50011"/>
    </source>
</evidence>
<dbReference type="CDD" id="cd00192">
    <property type="entry name" value="PTKc"/>
    <property type="match status" value="1"/>
</dbReference>
<dbReference type="PRINTS" id="PR00109">
    <property type="entry name" value="TYRKINASE"/>
</dbReference>
<dbReference type="Gene3D" id="1.10.510.10">
    <property type="entry name" value="Transferase(Phosphotransferase) domain 1"/>
    <property type="match status" value="1"/>
</dbReference>
<comment type="subcellular location">
    <subcellularLocation>
        <location evidence="1">Endomembrane system</location>
    </subcellularLocation>
</comment>
<dbReference type="GO" id="GO:0005524">
    <property type="term" value="F:ATP binding"/>
    <property type="evidence" value="ECO:0007669"/>
    <property type="project" value="UniProtKB-UniRule"/>
</dbReference>
<dbReference type="InterPro" id="IPR011009">
    <property type="entry name" value="Kinase-like_dom_sf"/>
</dbReference>
<dbReference type="InterPro" id="IPR000719">
    <property type="entry name" value="Prot_kinase_dom"/>
</dbReference>
<keyword evidence="3" id="KW-0808">Transferase</keyword>
<dbReference type="WBParaSite" id="ACRNAN_scaffold4864.g15904.t1">
    <property type="protein sequence ID" value="ACRNAN_scaffold4864.g15904.t1"/>
    <property type="gene ID" value="ACRNAN_scaffold4864.g15904"/>
</dbReference>
<dbReference type="InterPro" id="IPR017441">
    <property type="entry name" value="Protein_kinase_ATP_BS"/>
</dbReference>
<keyword evidence="12" id="KW-1133">Transmembrane helix</keyword>
<dbReference type="GO" id="GO:0048680">
    <property type="term" value="P:positive regulation of axon regeneration"/>
    <property type="evidence" value="ECO:0007669"/>
    <property type="project" value="UniProtKB-ARBA"/>
</dbReference>
<dbReference type="FunFam" id="1.10.510.10:FF:001512">
    <property type="entry name" value="Receptor tyrosine-protein kinase erbB-2"/>
    <property type="match status" value="1"/>
</dbReference>
<dbReference type="GO" id="GO:0004714">
    <property type="term" value="F:transmembrane receptor protein tyrosine kinase activity"/>
    <property type="evidence" value="ECO:0007669"/>
    <property type="project" value="UniProtKB-EC"/>
</dbReference>
<dbReference type="InterPro" id="IPR008266">
    <property type="entry name" value="Tyr_kinase_AS"/>
</dbReference>
<keyword evidence="12" id="KW-0812">Transmembrane</keyword>
<evidence type="ECO:0000256" key="4">
    <source>
        <dbReference type="ARBA" id="ARBA00022741"/>
    </source>
</evidence>
<dbReference type="CDD" id="cd00037">
    <property type="entry name" value="CLECT"/>
    <property type="match status" value="1"/>
</dbReference>
<accession>A0A914E007</accession>
<feature type="binding site" evidence="10">
    <location>
        <position position="46"/>
    </location>
    <ligand>
        <name>ATP</name>
        <dbReference type="ChEBI" id="CHEBI:30616"/>
    </ligand>
</feature>
<evidence type="ECO:0000256" key="11">
    <source>
        <dbReference type="SAM" id="MobiDB-lite"/>
    </source>
</evidence>
<sequence length="638" mass="72148">MDKSSLYLIKEADLTFGKHLGHGYFGVVYCAHWRQPDGNRIECAIKVLNQDKSDYTQEIMNMENLRHENIVQLYGLSFDQKRRACIVLEYCEDGSLLERLRDQEKPNVLVTKLLDYSIQIVRGMRYLEKNGYIHRDLAARNVLLTQNEKVVKIGDFGLSRFVPHQVNSQQMEYHQKTDTPFPFAWCPPEVLLSRKYSNASDVWAFGVTLWELFSYGEHPYAGMSSQEVLEDIGKERLKKPKNCLEEIYKIMRSCWEYDAAKRSHWLVLADALQDCKFPIVIAIKPSTMYAYGSVETKVGFEYIVINDVDTTNFYGQCKMTGVFGNIEKSHVKNGPNEYVFSQTNKSVSEIDISFDSRFSSGWSASRPALPPHRYSASPVPLSQAPHLRPTSIVTPLSQPNNAWTNLDPEPLKRNEIEPRTTSNKLCECLPPFEGNKKCYIITICVICAILVAVAIIATIVVLVTKKHNNSSNGNNNKGPNPTETPTGLSTKASDPGCPSGGGWSAYNDKCYKLYTGTQTFKDAATTCQQEGGNLVTIHNADENNFVLDIASSYTNDPSWIGMIWIPYGSCSTGNYCDNSSDTISCPSWIDGTSVDYFNLIGSCTGTQQTRFFSISLFYEEYAYFEKRIRFKKKTQYTT</sequence>